<evidence type="ECO:0000256" key="1">
    <source>
        <dbReference type="ARBA" id="ARBA00004141"/>
    </source>
</evidence>
<sequence length="1361" mass="146414">MASMQANSARPLDSVRSDANMVENGPPADDVPQPKLEKTKSPLFAYLHLLTYAASTPIDVGLMLVGTVCAAASGVPFPLMAILFGELVNDINGASCVVTALGDVDFYKSRIDDRVLKLVYIAAAALVLIFLHVVCWSLLSQRLAHRLREQYFASLLRQDQAFIDQHQSGEVSSRLNSDIQAVQTGTCEKVGIYIASISFFISAYVVAFIKEARLAGMLISLVPAFLLVAIVGGGFFQKYSGRMSDAVTSASCIASEALSHIAVVKAFGAGYRLEQKFSEYMTVSRGQGIRKGAVAAIQAGLLYFIAYSANSLAFWQGSHMIADMLSGKGNGSTVGEIYTVVFILVDACVVLGSTAPLLPLFGNAATAFEKLKGDIDHKSLLDGTADAGQTLPPDTPGAIEFRDISFAYPSRPGETVLRNINLLFPAGKHTAIVGPSGSGKSTIAALIARLYDPIQGNVLFDAHPVSDINIRNLRGFSSLVQQEPLLLSRSVLQNIALGLVNSSKPEHQCLREELLGPELATLAAETSDLSDVAQIHGPHVAEIVRLVQHAARLADADSFVQHLERGYSTLVGSGGQSLSGGQKQRIALARALVRDPKILILDEATASLDSASEQRIQAAIDRIAGTRTVISIAHRLSTIRNADNIVVLKAGEVIDQGTYDELMAKPGLFADMVSLQALNTSNQDDRADGPSGFNSKTTSLDLSDEKKEIGGIHDTSLLDEKQPPRQDPTDDLVDDDSEPKKISLDSGLSTWAIARGLSRFVRPNLSWLVMAMFAATIIGGTFSAAGLIFGHVVDALSPCSATVKRILYLGRFFGGMLFMVAGVEFFAHFLSWSSFAVIAERLLYQLRMKSFRSLLEQDMAWHQSTAQDPSTLLSIITKDCTAIGGFSGSTIGTIFSILVSFGVAIVLSHIIAWKIAVVCLSMIPLLLGSGLMQLYSLSRFEERSSKAFARSVGIGMETVTSFKTIATYSLEHEVMDAYLRALSAPRKEIVVSSVYTNFWLAISNSTGFFVYAFAYWWGSHQILEGENTQKQFFIILVAMLVSAQLWGQMFSLAPEVSRARAAASRVLGLIGRGPHVPHRHSLSEAPSRAPGPNGVDLEKGTAALEIPSSLPAQSGGASVCFRSVGFAYPSSPNRPVLNDVSFSIQPGQFCGLVGPSGAGKSTIISLLQHMYRPTSGHIEIDGVDVSHRDFRDEMAVVPQDNALFSGSVKFNVGLGARPGHEATDAEIQEACQLANIHDTVMALPQQYDTECGPNGSQLSGGQRQRLTIARALVRKPRLLLLDESTSALDAETEQALQDGLEKAVRGSGITLIAISHRLHTIMRADRIFIVEHGTIADHGTHSELMARSASYRLNAQQQILS</sequence>
<dbReference type="Gene3D" id="1.20.1560.10">
    <property type="entry name" value="ABC transporter type 1, transmembrane domain"/>
    <property type="match status" value="1"/>
</dbReference>
<keyword evidence="4 11" id="KW-0812">Transmembrane</keyword>
<reference evidence="14 15" key="1">
    <citation type="submission" date="2015-01" db="EMBL/GenBank/DDBJ databases">
        <title>The Genome Sequence of Capronia semiimmersa CBS27337.</title>
        <authorList>
            <consortium name="The Broad Institute Genomics Platform"/>
            <person name="Cuomo C."/>
            <person name="de Hoog S."/>
            <person name="Gorbushina A."/>
            <person name="Stielow B."/>
            <person name="Teixiera M."/>
            <person name="Abouelleil A."/>
            <person name="Chapman S.B."/>
            <person name="Priest M."/>
            <person name="Young S.K."/>
            <person name="Wortman J."/>
            <person name="Nusbaum C."/>
            <person name="Birren B."/>
        </authorList>
    </citation>
    <scope>NUCLEOTIDE SEQUENCE [LARGE SCALE GENOMIC DNA]</scope>
    <source>
        <strain evidence="14 15">CBS 27337</strain>
    </source>
</reference>
<dbReference type="Gene3D" id="3.40.50.300">
    <property type="entry name" value="P-loop containing nucleotide triphosphate hydrolases"/>
    <property type="match status" value="2"/>
</dbReference>
<comment type="similarity">
    <text evidence="2">Belongs to the ABC transporter superfamily. ABCB family. Multidrug resistance exporter (TC 3.A.1.201) subfamily.</text>
</comment>
<feature type="domain" description="ABC transporter" evidence="12">
    <location>
        <begin position="399"/>
        <end position="675"/>
    </location>
</feature>
<feature type="transmembrane region" description="Helical" evidence="11">
    <location>
        <begin position="882"/>
        <end position="905"/>
    </location>
</feature>
<feature type="transmembrane region" description="Helical" evidence="11">
    <location>
        <begin position="812"/>
        <end position="839"/>
    </location>
</feature>
<dbReference type="GO" id="GO:0090374">
    <property type="term" value="P:oligopeptide export from mitochondrion"/>
    <property type="evidence" value="ECO:0007669"/>
    <property type="project" value="TreeGrafter"/>
</dbReference>
<evidence type="ECO:0000313" key="15">
    <source>
        <dbReference type="Proteomes" id="UP000054266"/>
    </source>
</evidence>
<keyword evidence="5" id="KW-0547">Nucleotide-binding</keyword>
<dbReference type="GO" id="GO:0015421">
    <property type="term" value="F:ABC-type oligopeptide transporter activity"/>
    <property type="evidence" value="ECO:0007669"/>
    <property type="project" value="TreeGrafter"/>
</dbReference>
<evidence type="ECO:0000256" key="8">
    <source>
        <dbReference type="ARBA" id="ARBA00023136"/>
    </source>
</evidence>
<dbReference type="InterPro" id="IPR017871">
    <property type="entry name" value="ABC_transporter-like_CS"/>
</dbReference>
<dbReference type="InterPro" id="IPR011527">
    <property type="entry name" value="ABC1_TM_dom"/>
</dbReference>
<feature type="transmembrane region" description="Helical" evidence="11">
    <location>
        <begin position="293"/>
        <end position="317"/>
    </location>
</feature>
<dbReference type="PROSITE" id="PS50929">
    <property type="entry name" value="ABC_TM1F"/>
    <property type="match status" value="2"/>
</dbReference>
<keyword evidence="15" id="KW-1185">Reference proteome</keyword>
<dbReference type="InterPro" id="IPR003439">
    <property type="entry name" value="ABC_transporter-like_ATP-bd"/>
</dbReference>
<evidence type="ECO:0000256" key="2">
    <source>
        <dbReference type="ARBA" id="ARBA00007577"/>
    </source>
</evidence>
<name>A0A0D2CE73_9EURO</name>
<comment type="subcellular location">
    <subcellularLocation>
        <location evidence="1">Membrane</location>
        <topology evidence="1">Multi-pass membrane protein</topology>
    </subcellularLocation>
</comment>
<evidence type="ECO:0000256" key="6">
    <source>
        <dbReference type="ARBA" id="ARBA00022840"/>
    </source>
</evidence>
<evidence type="ECO:0000256" key="5">
    <source>
        <dbReference type="ARBA" id="ARBA00022741"/>
    </source>
</evidence>
<feature type="transmembrane region" description="Helical" evidence="11">
    <location>
        <begin position="765"/>
        <end position="792"/>
    </location>
</feature>
<keyword evidence="8 11" id="KW-0472">Membrane</keyword>
<evidence type="ECO:0000256" key="10">
    <source>
        <dbReference type="SAM" id="MobiDB-lite"/>
    </source>
</evidence>
<dbReference type="InterPro" id="IPR027417">
    <property type="entry name" value="P-loop_NTPase"/>
</dbReference>
<evidence type="ECO:0000256" key="9">
    <source>
        <dbReference type="ARBA" id="ARBA00049740"/>
    </source>
</evidence>
<dbReference type="SUPFAM" id="SSF90123">
    <property type="entry name" value="ABC transporter transmembrane region"/>
    <property type="match status" value="2"/>
</dbReference>
<feature type="transmembrane region" description="Helical" evidence="11">
    <location>
        <begin position="337"/>
        <end position="362"/>
    </location>
</feature>
<dbReference type="SUPFAM" id="SSF52540">
    <property type="entry name" value="P-loop containing nucleoside triphosphate hydrolases"/>
    <property type="match status" value="2"/>
</dbReference>
<feature type="transmembrane region" description="Helical" evidence="11">
    <location>
        <begin position="118"/>
        <end position="139"/>
    </location>
</feature>
<feature type="region of interest" description="Disordered" evidence="10">
    <location>
        <begin position="712"/>
        <end position="740"/>
    </location>
</feature>
<feature type="transmembrane region" description="Helical" evidence="11">
    <location>
        <begin position="911"/>
        <end position="935"/>
    </location>
</feature>
<feature type="compositionally biased region" description="Basic and acidic residues" evidence="10">
    <location>
        <begin position="712"/>
        <end position="728"/>
    </location>
</feature>
<dbReference type="CDD" id="cd18577">
    <property type="entry name" value="ABC_6TM_Pgp_ABCB1_D1_like"/>
    <property type="match status" value="1"/>
</dbReference>
<dbReference type="PROSITE" id="PS50893">
    <property type="entry name" value="ABC_TRANSPORTER_2"/>
    <property type="match status" value="2"/>
</dbReference>
<feature type="domain" description="ABC transmembrane type-1" evidence="13">
    <location>
        <begin position="769"/>
        <end position="1058"/>
    </location>
</feature>
<dbReference type="STRING" id="5601.A0A0D2CE73"/>
<dbReference type="FunFam" id="1.20.1560.10:FF:000057">
    <property type="entry name" value="ABC multidrug transporter SitT"/>
    <property type="match status" value="1"/>
</dbReference>
<accession>A0A0D2CE73</accession>
<dbReference type="SMART" id="SM00382">
    <property type="entry name" value="AAA"/>
    <property type="match status" value="2"/>
</dbReference>
<evidence type="ECO:0000256" key="7">
    <source>
        <dbReference type="ARBA" id="ARBA00022989"/>
    </source>
</evidence>
<feature type="region of interest" description="Disordered" evidence="10">
    <location>
        <begin position="1"/>
        <end position="36"/>
    </location>
</feature>
<evidence type="ECO:0000256" key="11">
    <source>
        <dbReference type="SAM" id="Phobius"/>
    </source>
</evidence>
<feature type="transmembrane region" description="Helical" evidence="11">
    <location>
        <begin position="190"/>
        <end position="209"/>
    </location>
</feature>
<dbReference type="Pfam" id="PF00005">
    <property type="entry name" value="ABC_tran"/>
    <property type="match status" value="2"/>
</dbReference>
<evidence type="ECO:0000259" key="13">
    <source>
        <dbReference type="PROSITE" id="PS50929"/>
    </source>
</evidence>
<keyword evidence="3" id="KW-0813">Transport</keyword>
<feature type="domain" description="ABC transporter" evidence="12">
    <location>
        <begin position="1119"/>
        <end position="1357"/>
    </location>
</feature>
<evidence type="ECO:0000313" key="14">
    <source>
        <dbReference type="EMBL" id="KIW63401.1"/>
    </source>
</evidence>
<dbReference type="PANTHER" id="PTHR43394">
    <property type="entry name" value="ATP-DEPENDENT PERMEASE MDL1, MITOCHONDRIAL"/>
    <property type="match status" value="1"/>
</dbReference>
<proteinExistence type="inferred from homology"/>
<keyword evidence="6" id="KW-0067">ATP-binding</keyword>
<feature type="region of interest" description="Disordered" evidence="10">
    <location>
        <begin position="681"/>
        <end position="700"/>
    </location>
</feature>
<dbReference type="FunFam" id="3.40.50.300:FF:000913">
    <property type="entry name" value="ABC multidrug transporter SitT"/>
    <property type="match status" value="1"/>
</dbReference>
<evidence type="ECO:0000259" key="12">
    <source>
        <dbReference type="PROSITE" id="PS50893"/>
    </source>
</evidence>
<dbReference type="PANTHER" id="PTHR43394:SF1">
    <property type="entry name" value="ATP-BINDING CASSETTE SUB-FAMILY B MEMBER 10, MITOCHONDRIAL"/>
    <property type="match status" value="1"/>
</dbReference>
<protein>
    <recommendedName>
        <fullName evidence="9">ABC multidrug transporter MDR2</fullName>
    </recommendedName>
</protein>
<dbReference type="GO" id="GO:0005743">
    <property type="term" value="C:mitochondrial inner membrane"/>
    <property type="evidence" value="ECO:0007669"/>
    <property type="project" value="TreeGrafter"/>
</dbReference>
<dbReference type="Proteomes" id="UP000054266">
    <property type="component" value="Unassembled WGS sequence"/>
</dbReference>
<feature type="transmembrane region" description="Helical" evidence="11">
    <location>
        <begin position="994"/>
        <end position="1017"/>
    </location>
</feature>
<dbReference type="Pfam" id="PF00664">
    <property type="entry name" value="ABC_membrane"/>
    <property type="match status" value="2"/>
</dbReference>
<dbReference type="HOGENOM" id="CLU_000604_17_2_1"/>
<evidence type="ECO:0000256" key="4">
    <source>
        <dbReference type="ARBA" id="ARBA00022692"/>
    </source>
</evidence>
<dbReference type="CDD" id="cd18578">
    <property type="entry name" value="ABC_6TM_Pgp_ABCB1_D2_like"/>
    <property type="match status" value="1"/>
</dbReference>
<feature type="transmembrane region" description="Helical" evidence="11">
    <location>
        <begin position="215"/>
        <end position="236"/>
    </location>
</feature>
<feature type="domain" description="ABC transmembrane type-1" evidence="13">
    <location>
        <begin position="64"/>
        <end position="363"/>
    </location>
</feature>
<evidence type="ECO:0000256" key="3">
    <source>
        <dbReference type="ARBA" id="ARBA00022448"/>
    </source>
</evidence>
<feature type="transmembrane region" description="Helical" evidence="11">
    <location>
        <begin position="60"/>
        <end position="84"/>
    </location>
</feature>
<feature type="transmembrane region" description="Helical" evidence="11">
    <location>
        <begin position="1032"/>
        <end position="1053"/>
    </location>
</feature>
<dbReference type="GO" id="GO:0016887">
    <property type="term" value="F:ATP hydrolysis activity"/>
    <property type="evidence" value="ECO:0007669"/>
    <property type="project" value="InterPro"/>
</dbReference>
<dbReference type="InterPro" id="IPR003593">
    <property type="entry name" value="AAA+_ATPase"/>
</dbReference>
<dbReference type="PROSITE" id="PS00211">
    <property type="entry name" value="ABC_TRANSPORTER_1"/>
    <property type="match status" value="2"/>
</dbReference>
<organism evidence="14 15">
    <name type="scientific">Phialophora macrospora</name>
    <dbReference type="NCBI Taxonomy" id="1851006"/>
    <lineage>
        <taxon>Eukaryota</taxon>
        <taxon>Fungi</taxon>
        <taxon>Dikarya</taxon>
        <taxon>Ascomycota</taxon>
        <taxon>Pezizomycotina</taxon>
        <taxon>Eurotiomycetes</taxon>
        <taxon>Chaetothyriomycetidae</taxon>
        <taxon>Chaetothyriales</taxon>
        <taxon>Herpotrichiellaceae</taxon>
        <taxon>Phialophora</taxon>
    </lineage>
</organism>
<dbReference type="EMBL" id="KN846962">
    <property type="protein sequence ID" value="KIW63401.1"/>
    <property type="molecule type" value="Genomic_DNA"/>
</dbReference>
<dbReference type="InterPro" id="IPR036640">
    <property type="entry name" value="ABC1_TM_sf"/>
</dbReference>
<keyword evidence="7 11" id="KW-1133">Transmembrane helix</keyword>
<gene>
    <name evidence="14" type="ORF">PV04_10248</name>
</gene>
<dbReference type="InterPro" id="IPR039421">
    <property type="entry name" value="Type_1_exporter"/>
</dbReference>
<dbReference type="GO" id="GO:0005524">
    <property type="term" value="F:ATP binding"/>
    <property type="evidence" value="ECO:0007669"/>
    <property type="project" value="UniProtKB-KW"/>
</dbReference>